<dbReference type="Proteomes" id="UP000464658">
    <property type="component" value="Chromosome"/>
</dbReference>
<evidence type="ECO:0000313" key="2">
    <source>
        <dbReference type="Proteomes" id="UP000464658"/>
    </source>
</evidence>
<gene>
    <name evidence="1" type="primary">yfmB</name>
    <name evidence="1" type="ORF">BsIDN1_13880</name>
</gene>
<dbReference type="InterPro" id="IPR038074">
    <property type="entry name" value="YfmB_sf"/>
</dbReference>
<dbReference type="Gene3D" id="1.10.8.570">
    <property type="entry name" value="Hypothetical protein YfmB"/>
    <property type="match status" value="1"/>
</dbReference>
<organism evidence="1 2">
    <name type="scientific">Bacillus safensis</name>
    <dbReference type="NCBI Taxonomy" id="561879"/>
    <lineage>
        <taxon>Bacteria</taxon>
        <taxon>Bacillati</taxon>
        <taxon>Bacillota</taxon>
        <taxon>Bacilli</taxon>
        <taxon>Bacillales</taxon>
        <taxon>Bacillaceae</taxon>
        <taxon>Bacillus</taxon>
    </lineage>
</organism>
<evidence type="ECO:0008006" key="3">
    <source>
        <dbReference type="Google" id="ProtNLM"/>
    </source>
</evidence>
<dbReference type="Pfam" id="PF11486">
    <property type="entry name" value="DUF3212"/>
    <property type="match status" value="1"/>
</dbReference>
<dbReference type="SUPFAM" id="SSF140688">
    <property type="entry name" value="YfmB-like"/>
    <property type="match status" value="1"/>
</dbReference>
<reference evidence="1 2" key="1">
    <citation type="submission" date="2019-12" db="EMBL/GenBank/DDBJ databases">
        <title>Full genome sequence of a Bacillus safensis strain isolated from commercially available natto in Indonesia.</title>
        <authorList>
            <person name="Yoshida M."/>
            <person name="Uomi M."/>
            <person name="Waturangi D."/>
            <person name="Ekaputri J.J."/>
            <person name="Setiamarga D.H.E."/>
        </authorList>
    </citation>
    <scope>NUCLEOTIDE SEQUENCE [LARGE SCALE GENOMIC DNA]</scope>
    <source>
        <strain evidence="1 2">IDN1</strain>
    </source>
</reference>
<dbReference type="EMBL" id="AP021906">
    <property type="protein sequence ID" value="BBP87770.1"/>
    <property type="molecule type" value="Genomic_DNA"/>
</dbReference>
<evidence type="ECO:0000313" key="1">
    <source>
        <dbReference type="EMBL" id="BBP87770.1"/>
    </source>
</evidence>
<dbReference type="AlphaFoldDB" id="A0A5S9M2F2"/>
<proteinExistence type="predicted"/>
<protein>
    <recommendedName>
        <fullName evidence="3">DUF3212 domain-containing protein</fullName>
    </recommendedName>
</protein>
<sequence length="130" mass="15272">MYYFSAEQQFNAWVVSDLVKQLFQKWNPEEANTKPLTLFAEQHFHISIDYLFSIIINIGDIESIEQDPQDMLSSYLNILFPFVTRDMMKASMQNANEYLLKERDADVYQLFGCLPPLLSVSFFRKSSPLR</sequence>
<dbReference type="InterPro" id="IPR021579">
    <property type="entry name" value="DUF3212"/>
</dbReference>
<name>A0A5S9M2F2_BACIA</name>
<accession>A0A5S9M2F2</accession>